<sequence length="523" mass="59383">MPLVQRYDLVTPERSVPSSPTISPAQINHEHVNRNSTSSVDLTELTKLLQKSISKQHLPRPRPRSQLILTSKPPTPTSSTSLSPLQPPSSPAPMDIHGKNSRPPLPHRPATCSTPTQFVFKKPEYDQHYHDTHFHHHKPSSPAEPKNLGMIWSDLRRFFVWDQDQENNAFANQFRQHLGARYGTWGRYIGKGAGGSVRLIRRSTDQKTFAVKQFRRRLVNESEKDYVKKVTAEFCIGSTLHHPNIIETLDIIQEDATFYQIMEYAPTDLFNIVMSGMMSREEIACCWRQLLDGVSFMHRMGIAHRDLKLDNLVISSFGILKIIDFGCSIVFRSPFGNDTDSLSRGVFGSDPYIAPEQHTQPAYDPRLSDVWSCAIIYICMMIRRFPWRHSRTCDPSFQHFASQPLTSFRLLKLLPRQSRPIIASMLEIQPKRRSSLDLVLSDPWVTSIDLCHADHPGDNHVHHVLALPALSPPSPNVPTPPPHDTTLDHLVILTREPPGTVAEKEKRKRLPPPPPHTKPPVLA</sequence>
<feature type="binding site" evidence="9">
    <location>
        <position position="212"/>
    </location>
    <ligand>
        <name>ATP</name>
        <dbReference type="ChEBI" id="CHEBI:30616"/>
    </ligand>
</feature>
<dbReference type="Pfam" id="PF00069">
    <property type="entry name" value="Pkinase"/>
    <property type="match status" value="1"/>
</dbReference>
<dbReference type="InterPro" id="IPR000719">
    <property type="entry name" value="Prot_kinase_dom"/>
</dbReference>
<dbReference type="PROSITE" id="PS50011">
    <property type="entry name" value="PROTEIN_KINASE_DOM"/>
    <property type="match status" value="1"/>
</dbReference>
<reference evidence="12 13" key="1">
    <citation type="submission" date="2016-07" db="EMBL/GenBank/DDBJ databases">
        <title>Pervasive Adenine N6-methylation of Active Genes in Fungi.</title>
        <authorList>
            <consortium name="DOE Joint Genome Institute"/>
            <person name="Mondo S.J."/>
            <person name="Dannebaum R.O."/>
            <person name="Kuo R.C."/>
            <person name="Labutti K."/>
            <person name="Haridas S."/>
            <person name="Kuo A."/>
            <person name="Salamov A."/>
            <person name="Ahrendt S.R."/>
            <person name="Lipzen A."/>
            <person name="Sullivan W."/>
            <person name="Andreopoulos W.B."/>
            <person name="Clum A."/>
            <person name="Lindquist E."/>
            <person name="Daum C."/>
            <person name="Ramamoorthy G.K."/>
            <person name="Gryganskyi A."/>
            <person name="Culley D."/>
            <person name="Magnuson J.K."/>
            <person name="James T.Y."/>
            <person name="O'Malley M.A."/>
            <person name="Stajich J.E."/>
            <person name="Spatafora J.W."/>
            <person name="Visel A."/>
            <person name="Grigoriev I.V."/>
        </authorList>
    </citation>
    <scope>NUCLEOTIDE SEQUENCE [LARGE SCALE GENOMIC DNA]</scope>
    <source>
        <strain evidence="12 13">NRRL 3301</strain>
    </source>
</reference>
<comment type="catalytic activity">
    <reaction evidence="7">
        <text>L-threonyl-[protein] + ATP = O-phospho-L-threonyl-[protein] + ADP + H(+)</text>
        <dbReference type="Rhea" id="RHEA:46608"/>
        <dbReference type="Rhea" id="RHEA-COMP:11060"/>
        <dbReference type="Rhea" id="RHEA-COMP:11605"/>
        <dbReference type="ChEBI" id="CHEBI:15378"/>
        <dbReference type="ChEBI" id="CHEBI:30013"/>
        <dbReference type="ChEBI" id="CHEBI:30616"/>
        <dbReference type="ChEBI" id="CHEBI:61977"/>
        <dbReference type="ChEBI" id="CHEBI:456216"/>
        <dbReference type="EC" id="2.7.11.1"/>
    </reaction>
</comment>
<evidence type="ECO:0000259" key="11">
    <source>
        <dbReference type="PROSITE" id="PS50011"/>
    </source>
</evidence>
<keyword evidence="6 9" id="KW-0067">ATP-binding</keyword>
<evidence type="ECO:0000256" key="7">
    <source>
        <dbReference type="ARBA" id="ARBA00047899"/>
    </source>
</evidence>
<evidence type="ECO:0000256" key="10">
    <source>
        <dbReference type="SAM" id="MobiDB-lite"/>
    </source>
</evidence>
<keyword evidence="3" id="KW-0808">Transferase</keyword>
<dbReference type="PROSITE" id="PS00108">
    <property type="entry name" value="PROTEIN_KINASE_ST"/>
    <property type="match status" value="1"/>
</dbReference>
<dbReference type="SUPFAM" id="SSF56112">
    <property type="entry name" value="Protein kinase-like (PK-like)"/>
    <property type="match status" value="1"/>
</dbReference>
<dbReference type="PANTHER" id="PTHR24343:SF137">
    <property type="entry name" value="SERINE_THREONINE-PROTEIN KINASE HRK1"/>
    <property type="match status" value="1"/>
</dbReference>
<gene>
    <name evidence="12" type="ORF">DM01DRAFT_1302178</name>
</gene>
<dbReference type="SMART" id="SM00220">
    <property type="entry name" value="S_TKc"/>
    <property type="match status" value="1"/>
</dbReference>
<dbReference type="GO" id="GO:0005524">
    <property type="term" value="F:ATP binding"/>
    <property type="evidence" value="ECO:0007669"/>
    <property type="project" value="UniProtKB-UniRule"/>
</dbReference>
<comment type="catalytic activity">
    <reaction evidence="8">
        <text>L-seryl-[protein] + ATP = O-phospho-L-seryl-[protein] + ADP + H(+)</text>
        <dbReference type="Rhea" id="RHEA:17989"/>
        <dbReference type="Rhea" id="RHEA-COMP:9863"/>
        <dbReference type="Rhea" id="RHEA-COMP:11604"/>
        <dbReference type="ChEBI" id="CHEBI:15378"/>
        <dbReference type="ChEBI" id="CHEBI:29999"/>
        <dbReference type="ChEBI" id="CHEBI:30616"/>
        <dbReference type="ChEBI" id="CHEBI:83421"/>
        <dbReference type="ChEBI" id="CHEBI:456216"/>
        <dbReference type="EC" id="2.7.11.1"/>
    </reaction>
</comment>
<dbReference type="STRING" id="101127.A0A1X2GP09"/>
<evidence type="ECO:0000256" key="9">
    <source>
        <dbReference type="PROSITE-ProRule" id="PRU10141"/>
    </source>
</evidence>
<dbReference type="InterPro" id="IPR008271">
    <property type="entry name" value="Ser/Thr_kinase_AS"/>
</dbReference>
<name>A0A1X2GP09_9FUNG</name>
<evidence type="ECO:0000256" key="6">
    <source>
        <dbReference type="ARBA" id="ARBA00022840"/>
    </source>
</evidence>
<dbReference type="InterPro" id="IPR011009">
    <property type="entry name" value="Kinase-like_dom_sf"/>
</dbReference>
<evidence type="ECO:0000313" key="13">
    <source>
        <dbReference type="Proteomes" id="UP000242146"/>
    </source>
</evidence>
<accession>A0A1X2GP09</accession>
<evidence type="ECO:0000256" key="8">
    <source>
        <dbReference type="ARBA" id="ARBA00048679"/>
    </source>
</evidence>
<feature type="region of interest" description="Disordered" evidence="10">
    <location>
        <begin position="494"/>
        <end position="523"/>
    </location>
</feature>
<evidence type="ECO:0000256" key="3">
    <source>
        <dbReference type="ARBA" id="ARBA00022679"/>
    </source>
</evidence>
<dbReference type="PROSITE" id="PS00107">
    <property type="entry name" value="PROTEIN_KINASE_ATP"/>
    <property type="match status" value="1"/>
</dbReference>
<organism evidence="12 13">
    <name type="scientific">Hesseltinella vesiculosa</name>
    <dbReference type="NCBI Taxonomy" id="101127"/>
    <lineage>
        <taxon>Eukaryota</taxon>
        <taxon>Fungi</taxon>
        <taxon>Fungi incertae sedis</taxon>
        <taxon>Mucoromycota</taxon>
        <taxon>Mucoromycotina</taxon>
        <taxon>Mucoromycetes</taxon>
        <taxon>Mucorales</taxon>
        <taxon>Cunninghamellaceae</taxon>
        <taxon>Hesseltinella</taxon>
    </lineage>
</organism>
<dbReference type="InterPro" id="IPR017441">
    <property type="entry name" value="Protein_kinase_ATP_BS"/>
</dbReference>
<keyword evidence="2" id="KW-0723">Serine/threonine-protein kinase</keyword>
<feature type="compositionally biased region" description="Low complexity" evidence="10">
    <location>
        <begin position="67"/>
        <end position="84"/>
    </location>
</feature>
<evidence type="ECO:0000256" key="2">
    <source>
        <dbReference type="ARBA" id="ARBA00022527"/>
    </source>
</evidence>
<protein>
    <recommendedName>
        <fullName evidence="1">non-specific serine/threonine protein kinase</fullName>
        <ecNumber evidence="1">2.7.11.1</ecNumber>
    </recommendedName>
</protein>
<dbReference type="EMBL" id="MCGT01000007">
    <property type="protein sequence ID" value="ORX58162.1"/>
    <property type="molecule type" value="Genomic_DNA"/>
</dbReference>
<feature type="compositionally biased region" description="Pro residues" evidence="10">
    <location>
        <begin position="511"/>
        <end position="523"/>
    </location>
</feature>
<dbReference type="GO" id="GO:0004674">
    <property type="term" value="F:protein serine/threonine kinase activity"/>
    <property type="evidence" value="ECO:0007669"/>
    <property type="project" value="UniProtKB-KW"/>
</dbReference>
<dbReference type="GO" id="GO:0005829">
    <property type="term" value="C:cytosol"/>
    <property type="evidence" value="ECO:0007669"/>
    <property type="project" value="TreeGrafter"/>
</dbReference>
<dbReference type="AlphaFoldDB" id="A0A1X2GP09"/>
<evidence type="ECO:0000256" key="4">
    <source>
        <dbReference type="ARBA" id="ARBA00022741"/>
    </source>
</evidence>
<feature type="region of interest" description="Disordered" evidence="10">
    <location>
        <begin position="52"/>
        <end position="114"/>
    </location>
</feature>
<evidence type="ECO:0000256" key="5">
    <source>
        <dbReference type="ARBA" id="ARBA00022777"/>
    </source>
</evidence>
<feature type="region of interest" description="Disordered" evidence="10">
    <location>
        <begin position="1"/>
        <end position="39"/>
    </location>
</feature>
<dbReference type="PANTHER" id="PTHR24343">
    <property type="entry name" value="SERINE/THREONINE KINASE"/>
    <property type="match status" value="1"/>
</dbReference>
<comment type="caution">
    <text evidence="12">The sequence shown here is derived from an EMBL/GenBank/DDBJ whole genome shotgun (WGS) entry which is preliminary data.</text>
</comment>
<evidence type="ECO:0000256" key="1">
    <source>
        <dbReference type="ARBA" id="ARBA00012513"/>
    </source>
</evidence>
<dbReference type="Proteomes" id="UP000242146">
    <property type="component" value="Unassembled WGS sequence"/>
</dbReference>
<keyword evidence="4 9" id="KW-0547">Nucleotide-binding</keyword>
<evidence type="ECO:0000313" key="12">
    <source>
        <dbReference type="EMBL" id="ORX58162.1"/>
    </source>
</evidence>
<dbReference type="OrthoDB" id="6513151at2759"/>
<dbReference type="Gene3D" id="1.10.510.10">
    <property type="entry name" value="Transferase(Phosphotransferase) domain 1"/>
    <property type="match status" value="1"/>
</dbReference>
<keyword evidence="5 12" id="KW-0418">Kinase</keyword>
<feature type="compositionally biased region" description="Polar residues" evidence="10">
    <location>
        <begin position="16"/>
        <end position="26"/>
    </location>
</feature>
<dbReference type="EC" id="2.7.11.1" evidence="1"/>
<feature type="domain" description="Protein kinase" evidence="11">
    <location>
        <begin position="183"/>
        <end position="445"/>
    </location>
</feature>
<keyword evidence="13" id="KW-1185">Reference proteome</keyword>
<proteinExistence type="predicted"/>